<organism evidence="2 3">
    <name type="scientific">Cladobotryum mycophilum</name>
    <dbReference type="NCBI Taxonomy" id="491253"/>
    <lineage>
        <taxon>Eukaryota</taxon>
        <taxon>Fungi</taxon>
        <taxon>Dikarya</taxon>
        <taxon>Ascomycota</taxon>
        <taxon>Pezizomycotina</taxon>
        <taxon>Sordariomycetes</taxon>
        <taxon>Hypocreomycetidae</taxon>
        <taxon>Hypocreales</taxon>
        <taxon>Hypocreaceae</taxon>
        <taxon>Cladobotryum</taxon>
    </lineage>
</organism>
<dbReference type="SUPFAM" id="SSF55729">
    <property type="entry name" value="Acyl-CoA N-acyltransferases (Nat)"/>
    <property type="match status" value="1"/>
</dbReference>
<evidence type="ECO:0000313" key="3">
    <source>
        <dbReference type="Proteomes" id="UP001338125"/>
    </source>
</evidence>
<evidence type="ECO:0000259" key="1">
    <source>
        <dbReference type="Pfam" id="PF13302"/>
    </source>
</evidence>
<dbReference type="Proteomes" id="UP001338125">
    <property type="component" value="Unassembled WGS sequence"/>
</dbReference>
<feature type="domain" description="N-acetyltransferase" evidence="1">
    <location>
        <begin position="26"/>
        <end position="148"/>
    </location>
</feature>
<dbReference type="Pfam" id="PF13302">
    <property type="entry name" value="Acetyltransf_3"/>
    <property type="match status" value="1"/>
</dbReference>
<comment type="caution">
    <text evidence="2">The sequence shown here is derived from an EMBL/GenBank/DDBJ whole genome shotgun (WGS) entry which is preliminary data.</text>
</comment>
<dbReference type="Gene3D" id="3.40.630.30">
    <property type="match status" value="1"/>
</dbReference>
<keyword evidence="3" id="KW-1185">Reference proteome</keyword>
<evidence type="ECO:0000313" key="2">
    <source>
        <dbReference type="EMBL" id="KAK5993434.1"/>
    </source>
</evidence>
<gene>
    <name evidence="2" type="ORF">PT974_06865</name>
</gene>
<proteinExistence type="predicted"/>
<dbReference type="EMBL" id="JAVFKD010000012">
    <property type="protein sequence ID" value="KAK5993434.1"/>
    <property type="molecule type" value="Genomic_DNA"/>
</dbReference>
<dbReference type="InterPro" id="IPR000182">
    <property type="entry name" value="GNAT_dom"/>
</dbReference>
<dbReference type="InterPro" id="IPR016181">
    <property type="entry name" value="Acyl_CoA_acyltransferase"/>
</dbReference>
<name>A0ABR0SMV2_9HYPO</name>
<protein>
    <recommendedName>
        <fullName evidence="1">N-acetyltransferase domain-containing protein</fullName>
    </recommendedName>
</protein>
<sequence>MADRVLRPRLRLDHRHGSVIVETPNLILRRWRMIDATAFARAANYDTLGDTLMDHFPAPFTVHHARAYLRNRASEFRKDVSTLAIVKKPRTDHNRAGRPKLVGEIQFLDHDESYYRTWEMTWWTSPPVQSRALDLEMLNGIVPFVFDVWPMLNRLEVSVPSCDAHKHRPLSQFGFILESKRKGALEKAGQMISEYIYRFLREDYDREMGGAEAR</sequence>
<accession>A0ABR0SMV2</accession>
<reference evidence="2 3" key="1">
    <citation type="submission" date="2024-01" db="EMBL/GenBank/DDBJ databases">
        <title>Complete genome of Cladobotryum mycophilum ATHUM6906.</title>
        <authorList>
            <person name="Christinaki A.C."/>
            <person name="Myridakis A.I."/>
            <person name="Kouvelis V.N."/>
        </authorList>
    </citation>
    <scope>NUCLEOTIDE SEQUENCE [LARGE SCALE GENOMIC DNA]</scope>
    <source>
        <strain evidence="2 3">ATHUM6906</strain>
    </source>
</reference>